<gene>
    <name evidence="1" type="ORF">CA54_29840</name>
</gene>
<evidence type="ECO:0000313" key="2">
    <source>
        <dbReference type="Proteomes" id="UP000320735"/>
    </source>
</evidence>
<comment type="caution">
    <text evidence="1">The sequence shown here is derived from an EMBL/GenBank/DDBJ whole genome shotgun (WGS) entry which is preliminary data.</text>
</comment>
<evidence type="ECO:0008006" key="3">
    <source>
        <dbReference type="Google" id="ProtNLM"/>
    </source>
</evidence>
<name>A0A5C6BRU8_9PLAN</name>
<dbReference type="EMBL" id="SJPP01000001">
    <property type="protein sequence ID" value="TWU14141.1"/>
    <property type="molecule type" value="Genomic_DNA"/>
</dbReference>
<organism evidence="1 2">
    <name type="scientific">Symmachiella macrocystis</name>
    <dbReference type="NCBI Taxonomy" id="2527985"/>
    <lineage>
        <taxon>Bacteria</taxon>
        <taxon>Pseudomonadati</taxon>
        <taxon>Planctomycetota</taxon>
        <taxon>Planctomycetia</taxon>
        <taxon>Planctomycetales</taxon>
        <taxon>Planctomycetaceae</taxon>
        <taxon>Symmachiella</taxon>
    </lineage>
</organism>
<protein>
    <recommendedName>
        <fullName evidence="3">Nickel uptake substrate-specific transmembrane region</fullName>
    </recommendedName>
</protein>
<dbReference type="Proteomes" id="UP000320735">
    <property type="component" value="Unassembled WGS sequence"/>
</dbReference>
<dbReference type="InterPro" id="IPR036817">
    <property type="entry name" value="Transthyretin/HIU_hydrolase_sf"/>
</dbReference>
<proteinExistence type="predicted"/>
<dbReference type="Gene3D" id="2.60.40.180">
    <property type="entry name" value="Transthyretin/hydroxyisourate hydrolase domain"/>
    <property type="match status" value="1"/>
</dbReference>
<dbReference type="AlphaFoldDB" id="A0A5C6BRU8"/>
<reference evidence="1 2" key="1">
    <citation type="submission" date="2019-02" db="EMBL/GenBank/DDBJ databases">
        <title>Deep-cultivation of Planctomycetes and their phenomic and genomic characterization uncovers novel biology.</title>
        <authorList>
            <person name="Wiegand S."/>
            <person name="Jogler M."/>
            <person name="Boedeker C."/>
            <person name="Pinto D."/>
            <person name="Vollmers J."/>
            <person name="Rivas-Marin E."/>
            <person name="Kohn T."/>
            <person name="Peeters S.H."/>
            <person name="Heuer A."/>
            <person name="Rast P."/>
            <person name="Oberbeckmann S."/>
            <person name="Bunk B."/>
            <person name="Jeske O."/>
            <person name="Meyerdierks A."/>
            <person name="Storesund J.E."/>
            <person name="Kallscheuer N."/>
            <person name="Luecker S."/>
            <person name="Lage O.M."/>
            <person name="Pohl T."/>
            <person name="Merkel B.J."/>
            <person name="Hornburger P."/>
            <person name="Mueller R.-W."/>
            <person name="Bruemmer F."/>
            <person name="Labrenz M."/>
            <person name="Spormann A.M."/>
            <person name="Op Den Camp H."/>
            <person name="Overmann J."/>
            <person name="Amann R."/>
            <person name="Jetten M.S.M."/>
            <person name="Mascher T."/>
            <person name="Medema M.H."/>
            <person name="Devos D.P."/>
            <person name="Kaster A.-K."/>
            <person name="Ovreas L."/>
            <person name="Rohde M."/>
            <person name="Galperin M.Y."/>
            <person name="Jogler C."/>
        </authorList>
    </citation>
    <scope>NUCLEOTIDE SEQUENCE [LARGE SCALE GENOMIC DNA]</scope>
    <source>
        <strain evidence="1 2">CA54</strain>
    </source>
</reference>
<sequence length="172" mass="18684">MNSLCPSTTSGDQEIVNKMESVPFGPLRLFSTVAVLCLLTTGCSSARTPENEKEVVPVTGIVHVDGAPLAGIEISFHAEEKATSHRIFPKATTDADGKFQAWSYRKDDGLTAGNYTLTFIDHSGPNQPFQRASDKPDLFKKKYTNPKKSEFTLVVPEGGEPIDMGIIALTRP</sequence>
<accession>A0A5C6BRU8</accession>
<dbReference type="SUPFAM" id="SSF49472">
    <property type="entry name" value="Transthyretin (synonym: prealbumin)"/>
    <property type="match status" value="1"/>
</dbReference>
<evidence type="ECO:0000313" key="1">
    <source>
        <dbReference type="EMBL" id="TWU14141.1"/>
    </source>
</evidence>
<keyword evidence="2" id="KW-1185">Reference proteome</keyword>